<dbReference type="InterPro" id="IPR027417">
    <property type="entry name" value="P-loop_NTPase"/>
</dbReference>
<dbReference type="Gene3D" id="3.40.50.300">
    <property type="entry name" value="P-loop containing nucleotide triphosphate hydrolases"/>
    <property type="match status" value="1"/>
</dbReference>
<gene>
    <name evidence="6" type="ORF">CWS20_01830</name>
</gene>
<feature type="binding site" evidence="4">
    <location>
        <begin position="219"/>
        <end position="226"/>
    </location>
    <ligand>
        <name>ATP</name>
        <dbReference type="ChEBI" id="CHEBI:30616"/>
    </ligand>
</feature>
<dbReference type="SUPFAM" id="SSF52540">
    <property type="entry name" value="P-loop containing nucleoside triphosphate hydrolases"/>
    <property type="match status" value="1"/>
</dbReference>
<keyword evidence="2 4" id="KW-0547">Nucleotide-binding</keyword>
<dbReference type="Proteomes" id="UP000233343">
    <property type="component" value="Unassembled WGS sequence"/>
</dbReference>
<dbReference type="PANTHER" id="PTHR22683:SF41">
    <property type="entry name" value="DNA TRANSLOCASE FTSK"/>
    <property type="match status" value="1"/>
</dbReference>
<keyword evidence="7" id="KW-1185">Reference proteome</keyword>
<accession>A0A2N0ZMB3</accession>
<evidence type="ECO:0000313" key="6">
    <source>
        <dbReference type="EMBL" id="PKG30652.1"/>
    </source>
</evidence>
<protein>
    <submittedName>
        <fullName evidence="6">DNA translocase FtsK</fullName>
    </submittedName>
</protein>
<organism evidence="6 7">
    <name type="scientific">Cytobacillus horneckiae</name>
    <dbReference type="NCBI Taxonomy" id="549687"/>
    <lineage>
        <taxon>Bacteria</taxon>
        <taxon>Bacillati</taxon>
        <taxon>Bacillota</taxon>
        <taxon>Bacilli</taxon>
        <taxon>Bacillales</taxon>
        <taxon>Bacillaceae</taxon>
        <taxon>Cytobacillus</taxon>
    </lineage>
</organism>
<evidence type="ECO:0000256" key="3">
    <source>
        <dbReference type="ARBA" id="ARBA00022840"/>
    </source>
</evidence>
<evidence type="ECO:0000256" key="2">
    <source>
        <dbReference type="ARBA" id="ARBA00022741"/>
    </source>
</evidence>
<evidence type="ECO:0000256" key="1">
    <source>
        <dbReference type="ARBA" id="ARBA00004141"/>
    </source>
</evidence>
<dbReference type="Pfam" id="PF01580">
    <property type="entry name" value="FtsK_SpoIIIE"/>
    <property type="match status" value="1"/>
</dbReference>
<evidence type="ECO:0000259" key="5">
    <source>
        <dbReference type="PROSITE" id="PS50901"/>
    </source>
</evidence>
<dbReference type="GO" id="GO:0005524">
    <property type="term" value="F:ATP binding"/>
    <property type="evidence" value="ECO:0007669"/>
    <property type="project" value="UniProtKB-UniRule"/>
</dbReference>
<dbReference type="EMBL" id="PISD01000006">
    <property type="protein sequence ID" value="PKG30652.1"/>
    <property type="molecule type" value="Genomic_DNA"/>
</dbReference>
<sequence length="455" mass="51646">MESALNSTSNLEGYLLRKFKRGGVREEEVNSMIFEVVSTTIFGAISLKAYLSKNWEGNDSKKINKIFALSGLNVKDGKQTLTTQQLRKKDYDWGTEYCYRIPLGRSFEDYLEKQSALEAGLNTRSIKLQFKDLKSLKLDRDIISNIKGLRSKKLTGNKEIEMSYDGLLKIKVYNEPLSKKILWNKEFLKVDTWKVLIGFNRTECIYHDFDKRKHLIIAGATGYGKSVIMKCIIISLILSKPDDVTFSLIDLKGGSAFARFKNAKQVINFGIENYEALEILKDIQKKMKEDYKKIVDNGFEDVVEAGISKRHFVVIDEAADLVDSKECMEILTDIVRKGRGAGYYVIYATQYPSAEAISMQIKRNIPARLCFVLDSSTASKTVLDQGGAEKLPEIEGRGIYKNVSQSIIQTPLIKNDDIDSLIKPYIVDKKEALNSETVKRQTGKDTVIFEKTRFS</sequence>
<dbReference type="PROSITE" id="PS50901">
    <property type="entry name" value="FTSK"/>
    <property type="match status" value="1"/>
</dbReference>
<dbReference type="PANTHER" id="PTHR22683">
    <property type="entry name" value="SPORULATION PROTEIN RELATED"/>
    <property type="match status" value="1"/>
</dbReference>
<keyword evidence="3 4" id="KW-0067">ATP-binding</keyword>
<dbReference type="InterPro" id="IPR002543">
    <property type="entry name" value="FtsK_dom"/>
</dbReference>
<comment type="caution">
    <text evidence="6">The sequence shown here is derived from an EMBL/GenBank/DDBJ whole genome shotgun (WGS) entry which is preliminary data.</text>
</comment>
<proteinExistence type="predicted"/>
<dbReference type="GO" id="GO:0003677">
    <property type="term" value="F:DNA binding"/>
    <property type="evidence" value="ECO:0007669"/>
    <property type="project" value="InterPro"/>
</dbReference>
<evidence type="ECO:0000256" key="4">
    <source>
        <dbReference type="PROSITE-ProRule" id="PRU00289"/>
    </source>
</evidence>
<name>A0A2N0ZMB3_9BACI</name>
<reference evidence="6 7" key="1">
    <citation type="journal article" date="2010" name="Int. J. Syst. Evol. Microbiol.">
        <title>Bacillus horneckiae sp. nov., isolated from a spacecraft-assembly clean room.</title>
        <authorList>
            <person name="Vaishampayan P."/>
            <person name="Probst A."/>
            <person name="Krishnamurthi S."/>
            <person name="Ghosh S."/>
            <person name="Osman S."/>
            <person name="McDowall A."/>
            <person name="Ruckmani A."/>
            <person name="Mayilraj S."/>
            <person name="Venkateswaran K."/>
        </authorList>
    </citation>
    <scope>NUCLEOTIDE SEQUENCE [LARGE SCALE GENOMIC DNA]</scope>
    <source>
        <strain evidence="7">1PO1SC</strain>
    </source>
</reference>
<evidence type="ECO:0000313" key="7">
    <source>
        <dbReference type="Proteomes" id="UP000233343"/>
    </source>
</evidence>
<comment type="subcellular location">
    <subcellularLocation>
        <location evidence="1">Membrane</location>
        <topology evidence="1">Multi-pass membrane protein</topology>
    </subcellularLocation>
</comment>
<dbReference type="InterPro" id="IPR050206">
    <property type="entry name" value="FtsK/SpoIIIE/SftA"/>
</dbReference>
<dbReference type="AlphaFoldDB" id="A0A2N0ZMB3"/>
<dbReference type="GO" id="GO:0016020">
    <property type="term" value="C:membrane"/>
    <property type="evidence" value="ECO:0007669"/>
    <property type="project" value="UniProtKB-SubCell"/>
</dbReference>
<feature type="domain" description="FtsK" evidence="5">
    <location>
        <begin position="201"/>
        <end position="380"/>
    </location>
</feature>